<feature type="region of interest" description="Disordered" evidence="1">
    <location>
        <begin position="228"/>
        <end position="327"/>
    </location>
</feature>
<keyword evidence="2" id="KW-0812">Transmembrane</keyword>
<dbReference type="EMBL" id="HBIC01021039">
    <property type="protein sequence ID" value="CAE0281688.1"/>
    <property type="molecule type" value="Transcribed_RNA"/>
</dbReference>
<reference evidence="3" key="1">
    <citation type="submission" date="2021-01" db="EMBL/GenBank/DDBJ databases">
        <authorList>
            <person name="Corre E."/>
            <person name="Pelletier E."/>
            <person name="Niang G."/>
            <person name="Scheremetjew M."/>
            <person name="Finn R."/>
            <person name="Kale V."/>
            <person name="Holt S."/>
            <person name="Cochrane G."/>
            <person name="Meng A."/>
            <person name="Brown T."/>
            <person name="Cohen L."/>
        </authorList>
    </citation>
    <scope>NUCLEOTIDE SEQUENCE</scope>
    <source>
        <strain evidence="3">CCAP 955/1</strain>
    </source>
</reference>
<protein>
    <submittedName>
        <fullName evidence="3">Uncharacterized protein</fullName>
    </submittedName>
</protein>
<keyword evidence="2" id="KW-1133">Transmembrane helix</keyword>
<sequence>MSQTIVIGMIGASAALGFGLCALLLCAFCSYKIKKNREKYLQKIGHSSNHLQHPDNTTVLPKIAITRTKTSDTMSAVFPALSPLVESPDTSQSYGYCSSPGSSSSASSSSCDPSSPTSSENSDANHAQHTHVGKIAPKLSPPRLTNSSSDDYSYSSYTSDSSVALSSLHDSELSDTELSTRNTKRDASEEGLHTPKTSHAQRKSLAPLNALNIASSVEGDSADSSSVVLSSLHSSEMSEKSGKKYKTHKNNNKIDNAAPVLHTSENNATGRTNGEPQDIRNVAASAVPVHHAEETKDDSSFESDFENMMAEFSDDSSWDSSSSGSDG</sequence>
<accession>A0A7S3M4P0</accession>
<proteinExistence type="predicted"/>
<feature type="region of interest" description="Disordered" evidence="1">
    <location>
        <begin position="87"/>
        <end position="156"/>
    </location>
</feature>
<feature type="compositionally biased region" description="Polar residues" evidence="1">
    <location>
        <begin position="263"/>
        <end position="275"/>
    </location>
</feature>
<feature type="compositionally biased region" description="Low complexity" evidence="1">
    <location>
        <begin position="91"/>
        <end position="125"/>
    </location>
</feature>
<evidence type="ECO:0000256" key="1">
    <source>
        <dbReference type="SAM" id="MobiDB-lite"/>
    </source>
</evidence>
<evidence type="ECO:0000313" key="3">
    <source>
        <dbReference type="EMBL" id="CAE0281688.1"/>
    </source>
</evidence>
<keyword evidence="2" id="KW-0472">Membrane</keyword>
<feature type="compositionally biased region" description="Basic and acidic residues" evidence="1">
    <location>
        <begin position="183"/>
        <end position="193"/>
    </location>
</feature>
<feature type="compositionally biased region" description="Low complexity" evidence="1">
    <location>
        <begin position="147"/>
        <end position="156"/>
    </location>
</feature>
<gene>
    <name evidence="3" type="ORF">SELO1098_LOCUS10522</name>
</gene>
<evidence type="ECO:0000256" key="2">
    <source>
        <dbReference type="SAM" id="Phobius"/>
    </source>
</evidence>
<name>A0A7S3M4P0_9STRA</name>
<feature type="compositionally biased region" description="Low complexity" evidence="1">
    <location>
        <begin position="318"/>
        <end position="327"/>
    </location>
</feature>
<organism evidence="3">
    <name type="scientific">Spumella elongata</name>
    <dbReference type="NCBI Taxonomy" id="89044"/>
    <lineage>
        <taxon>Eukaryota</taxon>
        <taxon>Sar</taxon>
        <taxon>Stramenopiles</taxon>
        <taxon>Ochrophyta</taxon>
        <taxon>Chrysophyceae</taxon>
        <taxon>Chromulinales</taxon>
        <taxon>Chromulinaceae</taxon>
        <taxon>Spumella</taxon>
    </lineage>
</organism>
<feature type="transmembrane region" description="Helical" evidence="2">
    <location>
        <begin position="6"/>
        <end position="31"/>
    </location>
</feature>
<dbReference type="AlphaFoldDB" id="A0A7S3M4P0"/>
<feature type="compositionally biased region" description="Basic and acidic residues" evidence="1">
    <location>
        <begin position="290"/>
        <end position="299"/>
    </location>
</feature>
<feature type="region of interest" description="Disordered" evidence="1">
    <location>
        <begin position="168"/>
        <end position="205"/>
    </location>
</feature>